<protein>
    <submittedName>
        <fullName evidence="1">PIR protein</fullName>
    </submittedName>
</protein>
<dbReference type="EMBL" id="FLRI01000501">
    <property type="protein sequence ID" value="SBT84495.1"/>
    <property type="molecule type" value="Genomic_DNA"/>
</dbReference>
<evidence type="ECO:0000313" key="1">
    <source>
        <dbReference type="EMBL" id="SBT84495.1"/>
    </source>
</evidence>
<proteinExistence type="predicted"/>
<dbReference type="Proteomes" id="UP000242942">
    <property type="component" value="Unassembled WGS sequence"/>
</dbReference>
<sequence>MNSFLNSVRISYKIHASTLDDVKIIKALYDDILFFNNAEGKYNFKREIKTCDYCKYFKKSLKKFIEIGKNECNVIRPFVFYNEYNDHLKNKNTINLKVLPSLYCENNANVLHKHKSVHLTEKALMYRIHRVGESDNVILNTDSPLGSFVDDAISGEVNSYVYNIIGDVTISEIPLILFI</sequence>
<gene>
    <name evidence="1" type="primary">PocGH01_00201600</name>
    <name evidence="1" type="ORF">POCGH01_00201600</name>
</gene>
<evidence type="ECO:0000313" key="2">
    <source>
        <dbReference type="Proteomes" id="UP000242942"/>
    </source>
</evidence>
<name>A0A1D3JF08_PLAOA</name>
<dbReference type="VEuPathDB" id="PlasmoDB:PocGH01_00201600"/>
<keyword evidence="2" id="KW-1185">Reference proteome</keyword>
<reference evidence="1 2" key="1">
    <citation type="submission" date="2016-06" db="EMBL/GenBank/DDBJ databases">
        <authorList>
            <consortium name="Pathogen Informatics"/>
        </authorList>
    </citation>
    <scope>NUCLEOTIDE SEQUENCE [LARGE SCALE GENOMIC DNA]</scope>
    <source>
        <strain evidence="1">PocGH01</strain>
    </source>
</reference>
<dbReference type="AlphaFoldDB" id="A0A1D3JF08"/>
<organism evidence="1 2">
    <name type="scientific">Plasmodium ovale</name>
    <name type="common">malaria parasite P. ovale</name>
    <dbReference type="NCBI Taxonomy" id="36330"/>
    <lineage>
        <taxon>Eukaryota</taxon>
        <taxon>Sar</taxon>
        <taxon>Alveolata</taxon>
        <taxon>Apicomplexa</taxon>
        <taxon>Aconoidasida</taxon>
        <taxon>Haemosporida</taxon>
        <taxon>Plasmodiidae</taxon>
        <taxon>Plasmodium</taxon>
        <taxon>Plasmodium (Plasmodium)</taxon>
    </lineage>
</organism>
<accession>A0A1D3JF08</accession>